<gene>
    <name evidence="2" type="ORF">GALMADRAFT_208115</name>
</gene>
<feature type="domain" description="F-box" evidence="1">
    <location>
        <begin position="2"/>
        <end position="48"/>
    </location>
</feature>
<dbReference type="EMBL" id="KL142372">
    <property type="protein sequence ID" value="KDR79805.1"/>
    <property type="molecule type" value="Genomic_DNA"/>
</dbReference>
<dbReference type="Pfam" id="PF12937">
    <property type="entry name" value="F-box-like"/>
    <property type="match status" value="1"/>
</dbReference>
<accession>A0A067T9B1</accession>
<reference evidence="3" key="1">
    <citation type="journal article" date="2014" name="Proc. Natl. Acad. Sci. U.S.A.">
        <title>Extensive sampling of basidiomycete genomes demonstrates inadequacy of the white-rot/brown-rot paradigm for wood decay fungi.</title>
        <authorList>
            <person name="Riley R."/>
            <person name="Salamov A.A."/>
            <person name="Brown D.W."/>
            <person name="Nagy L.G."/>
            <person name="Floudas D."/>
            <person name="Held B.W."/>
            <person name="Levasseur A."/>
            <person name="Lombard V."/>
            <person name="Morin E."/>
            <person name="Otillar R."/>
            <person name="Lindquist E.A."/>
            <person name="Sun H."/>
            <person name="LaButti K.M."/>
            <person name="Schmutz J."/>
            <person name="Jabbour D."/>
            <person name="Luo H."/>
            <person name="Baker S.E."/>
            <person name="Pisabarro A.G."/>
            <person name="Walton J.D."/>
            <person name="Blanchette R.A."/>
            <person name="Henrissat B."/>
            <person name="Martin F."/>
            <person name="Cullen D."/>
            <person name="Hibbett D.S."/>
            <person name="Grigoriev I.V."/>
        </authorList>
    </citation>
    <scope>NUCLEOTIDE SEQUENCE [LARGE SCALE GENOMIC DNA]</scope>
    <source>
        <strain evidence="3">CBS 339.88</strain>
    </source>
</reference>
<dbReference type="SMART" id="SM00256">
    <property type="entry name" value="FBOX"/>
    <property type="match status" value="1"/>
</dbReference>
<organism evidence="2 3">
    <name type="scientific">Galerina marginata (strain CBS 339.88)</name>
    <dbReference type="NCBI Taxonomy" id="685588"/>
    <lineage>
        <taxon>Eukaryota</taxon>
        <taxon>Fungi</taxon>
        <taxon>Dikarya</taxon>
        <taxon>Basidiomycota</taxon>
        <taxon>Agaricomycotina</taxon>
        <taxon>Agaricomycetes</taxon>
        <taxon>Agaricomycetidae</taxon>
        <taxon>Agaricales</taxon>
        <taxon>Agaricineae</taxon>
        <taxon>Strophariaceae</taxon>
        <taxon>Galerina</taxon>
    </lineage>
</organism>
<dbReference type="AlphaFoldDB" id="A0A067T9B1"/>
<dbReference type="InterPro" id="IPR036047">
    <property type="entry name" value="F-box-like_dom_sf"/>
</dbReference>
<name>A0A067T9B1_GALM3</name>
<dbReference type="Gene3D" id="1.20.1280.50">
    <property type="match status" value="1"/>
</dbReference>
<sequence>MTDALSRTPLDIQISIIKFLDPYDILQLRKTCRSLYCATMQITIWMEALHRVCIRNSTFRPSFSLESMSRLALEHAATAPRRWIALASRTSDRDRPIPPYKTSYLKPTASEILERCATLYLVPGGRFLVTVSWNMVAVWDLDFVVGLGLHVTQFMEPLALTKLTFTGMFLVHPTPDDLGLRILLSALEPTWQGDFNGGDLPETFLVYEIYPQSENPQLRKIAELQKSGENISFFCHSLDRLVFLQGATLNIWDYKADAWASWTVPGDYDQILVDQSSIILLYRSGVSVWSIPPLSPSKPPFSDADPPSVPPHFTLLYPDLGSVWCEGPCDWYSGSPQPHIYDLIEVDGIDFPIKSRRYEVVLGGHLKSAELAERWTFAISRSADLKFESGFFCENTLVSWWFDSASQLVKVHTGSTFAAGREAASRKVIVDETLTLLQTHDIWKGCVGLCPVSARFLYLDTEKGIRVLDYLPSPNSQTS</sequence>
<evidence type="ECO:0000313" key="2">
    <source>
        <dbReference type="EMBL" id="KDR79805.1"/>
    </source>
</evidence>
<evidence type="ECO:0000313" key="3">
    <source>
        <dbReference type="Proteomes" id="UP000027222"/>
    </source>
</evidence>
<dbReference type="SUPFAM" id="SSF81383">
    <property type="entry name" value="F-box domain"/>
    <property type="match status" value="1"/>
</dbReference>
<protein>
    <recommendedName>
        <fullName evidence="1">F-box domain-containing protein</fullName>
    </recommendedName>
</protein>
<keyword evidence="3" id="KW-1185">Reference proteome</keyword>
<dbReference type="InterPro" id="IPR001810">
    <property type="entry name" value="F-box_dom"/>
</dbReference>
<dbReference type="Proteomes" id="UP000027222">
    <property type="component" value="Unassembled WGS sequence"/>
</dbReference>
<evidence type="ECO:0000259" key="1">
    <source>
        <dbReference type="PROSITE" id="PS50181"/>
    </source>
</evidence>
<dbReference type="PROSITE" id="PS50181">
    <property type="entry name" value="FBOX"/>
    <property type="match status" value="1"/>
</dbReference>
<proteinExistence type="predicted"/>
<dbReference type="HOGENOM" id="CLU_033171_1_0_1"/>
<dbReference type="OrthoDB" id="2688364at2759"/>